<gene>
    <name evidence="3" type="ORF">AFUS01_LOCUS42472</name>
</gene>
<dbReference type="PANTHER" id="PTHR37984:SF5">
    <property type="entry name" value="PROTEIN NYNRIN-LIKE"/>
    <property type="match status" value="1"/>
</dbReference>
<organism evidence="3 4">
    <name type="scientific">Allacma fusca</name>
    <dbReference type="NCBI Taxonomy" id="39272"/>
    <lineage>
        <taxon>Eukaryota</taxon>
        <taxon>Metazoa</taxon>
        <taxon>Ecdysozoa</taxon>
        <taxon>Arthropoda</taxon>
        <taxon>Hexapoda</taxon>
        <taxon>Collembola</taxon>
        <taxon>Symphypleona</taxon>
        <taxon>Sminthuridae</taxon>
        <taxon>Allacma</taxon>
    </lineage>
</organism>
<dbReference type="Proteomes" id="UP000708208">
    <property type="component" value="Unassembled WGS sequence"/>
</dbReference>
<evidence type="ECO:0000313" key="3">
    <source>
        <dbReference type="EMBL" id="CAG7832806.1"/>
    </source>
</evidence>
<dbReference type="EMBL" id="CAJVCH010567040">
    <property type="protein sequence ID" value="CAG7832806.1"/>
    <property type="molecule type" value="Genomic_DNA"/>
</dbReference>
<evidence type="ECO:0000256" key="1">
    <source>
        <dbReference type="SAM" id="MobiDB-lite"/>
    </source>
</evidence>
<accession>A0A8J2M472</accession>
<feature type="compositionally biased region" description="Polar residues" evidence="1">
    <location>
        <begin position="250"/>
        <end position="262"/>
    </location>
</feature>
<feature type="region of interest" description="Disordered" evidence="1">
    <location>
        <begin position="250"/>
        <end position="276"/>
    </location>
</feature>
<protein>
    <recommendedName>
        <fullName evidence="2">Integrase catalytic domain-containing protein</fullName>
    </recommendedName>
</protein>
<comment type="caution">
    <text evidence="3">The sequence shown here is derived from an EMBL/GenBank/DDBJ whole genome shotgun (WGS) entry which is preliminary data.</text>
</comment>
<feature type="domain" description="Integrase catalytic" evidence="2">
    <location>
        <begin position="1"/>
        <end position="117"/>
    </location>
</feature>
<dbReference type="InterPro" id="IPR001584">
    <property type="entry name" value="Integrase_cat-core"/>
</dbReference>
<keyword evidence="4" id="KW-1185">Reference proteome</keyword>
<dbReference type="InterPro" id="IPR056924">
    <property type="entry name" value="SH3_Tf2-1"/>
</dbReference>
<dbReference type="PROSITE" id="PS50994">
    <property type="entry name" value="INTEGRASE"/>
    <property type="match status" value="1"/>
</dbReference>
<evidence type="ECO:0000259" key="2">
    <source>
        <dbReference type="PROSITE" id="PS50994"/>
    </source>
</evidence>
<evidence type="ECO:0000313" key="4">
    <source>
        <dbReference type="Proteomes" id="UP000708208"/>
    </source>
</evidence>
<name>A0A8J2M472_9HEXA</name>
<dbReference type="OrthoDB" id="6819429at2759"/>
<reference evidence="3" key="1">
    <citation type="submission" date="2021-06" db="EMBL/GenBank/DDBJ databases">
        <authorList>
            <person name="Hodson N. C."/>
            <person name="Mongue J. A."/>
            <person name="Jaron S. K."/>
        </authorList>
    </citation>
    <scope>NUCLEOTIDE SEQUENCE</scope>
</reference>
<dbReference type="Pfam" id="PF24626">
    <property type="entry name" value="SH3_Tf2-1"/>
    <property type="match status" value="1"/>
</dbReference>
<dbReference type="InterPro" id="IPR050951">
    <property type="entry name" value="Retrovirus_Pol_polyprotein"/>
</dbReference>
<proteinExistence type="predicted"/>
<dbReference type="AlphaFoldDB" id="A0A8J2M472"/>
<sequence length="299" mass="34582">MRKGTAKNIAEKLEDEVFCRFGAPSTIVCDNGTAFTAKVIKILCAEWNITLRPTSSHNPQANFAERMNRNLVTMLASYIKGNHTEWDIHIQKFALALRTIANRITGITPAMINLGREIALPIDRRLHSGKSTEDNPQAIAAELPKKLKEITEYVQICIERAHQKEKFDYDKHHRQVKFKVGDKVWVRNHPISSAEEKKTAKLYPKWIGPYIIMDILTPVSYKLHISDRRVLESQHVHNLKPYYARSSHLNSDSTLTTSNQKKNNVDEQEEITETHPYNTRKRIVNYKEQLGMDIRKKRK</sequence>
<dbReference type="PANTHER" id="PTHR37984">
    <property type="entry name" value="PROTEIN CBG26694"/>
    <property type="match status" value="1"/>
</dbReference>
<dbReference type="GO" id="GO:0015074">
    <property type="term" value="P:DNA integration"/>
    <property type="evidence" value="ECO:0007669"/>
    <property type="project" value="InterPro"/>
</dbReference>